<evidence type="ECO:0000313" key="2">
    <source>
        <dbReference type="Proteomes" id="UP001054846"/>
    </source>
</evidence>
<protein>
    <submittedName>
        <fullName evidence="1">Uncharacterized protein</fullName>
    </submittedName>
</protein>
<name>A0ABY3PSG2_9CYAN</name>
<evidence type="ECO:0000313" key="1">
    <source>
        <dbReference type="EMBL" id="UFP96423.1"/>
    </source>
</evidence>
<keyword evidence="2" id="KW-1185">Reference proteome</keyword>
<dbReference type="Proteomes" id="UP001054846">
    <property type="component" value="Chromosome"/>
</dbReference>
<dbReference type="EMBL" id="CP063845">
    <property type="protein sequence ID" value="UFP96423.1"/>
    <property type="molecule type" value="Genomic_DNA"/>
</dbReference>
<gene>
    <name evidence="1" type="ORF">ISF26_09515</name>
</gene>
<organism evidence="1 2">
    <name type="scientific">Gloeobacter morelensis MG652769</name>
    <dbReference type="NCBI Taxonomy" id="2781736"/>
    <lineage>
        <taxon>Bacteria</taxon>
        <taxon>Bacillati</taxon>
        <taxon>Cyanobacteriota</taxon>
        <taxon>Cyanophyceae</taxon>
        <taxon>Gloeobacterales</taxon>
        <taxon>Gloeobacteraceae</taxon>
        <taxon>Gloeobacter</taxon>
        <taxon>Gloeobacter morelensis</taxon>
    </lineage>
</organism>
<sequence length="97" mass="10325">MAAPFATPPMVYTVMLAALVSLALALQSLITGVGILMVLEAYLQAIDSPLWLAFNRINPFSELSRPWKILGGTSCVLAGSMAHLLMRFSYGTIVPGG</sequence>
<dbReference type="RefSeq" id="WP_230843662.1">
    <property type="nucleotide sequence ID" value="NZ_CP063845.1"/>
</dbReference>
<proteinExistence type="predicted"/>
<accession>A0ABY3PSG2</accession>
<reference evidence="1 2" key="1">
    <citation type="journal article" date="2021" name="Genome Biol. Evol.">
        <title>Complete Genome Sequencing of a Novel Gloeobacter Species from a Waterfall Cave in Mexico.</title>
        <authorList>
            <person name="Saw J.H."/>
            <person name="Cardona T."/>
            <person name="Montejano G."/>
        </authorList>
    </citation>
    <scope>NUCLEOTIDE SEQUENCE [LARGE SCALE GENOMIC DNA]</scope>
    <source>
        <strain evidence="1">MG652769</strain>
    </source>
</reference>